<keyword evidence="7 10" id="KW-0472">Membrane</keyword>
<evidence type="ECO:0000256" key="10">
    <source>
        <dbReference type="RuleBase" id="RU003357"/>
    </source>
</evidence>
<dbReference type="Gene3D" id="2.40.170.20">
    <property type="entry name" value="TonB-dependent receptor, beta-barrel domain"/>
    <property type="match status" value="1"/>
</dbReference>
<dbReference type="Gene3D" id="2.170.130.10">
    <property type="entry name" value="TonB-dependent receptor, plug domain"/>
    <property type="match status" value="1"/>
</dbReference>
<dbReference type="InterPro" id="IPR037066">
    <property type="entry name" value="Plug_dom_sf"/>
</dbReference>
<comment type="similarity">
    <text evidence="10">Belongs to the TonB-dependent receptor family.</text>
</comment>
<proteinExistence type="inferred from homology"/>
<evidence type="ECO:0000256" key="1">
    <source>
        <dbReference type="ARBA" id="ARBA00004571"/>
    </source>
</evidence>
<dbReference type="Proteomes" id="UP001500459">
    <property type="component" value="Unassembled WGS sequence"/>
</dbReference>
<name>A0ABP6UR78_9FLAO</name>
<evidence type="ECO:0000259" key="12">
    <source>
        <dbReference type="Pfam" id="PF00593"/>
    </source>
</evidence>
<dbReference type="PANTHER" id="PTHR30069:SF29">
    <property type="entry name" value="HEMOGLOBIN AND HEMOGLOBIN-HAPTOGLOBIN-BINDING PROTEIN 1-RELATED"/>
    <property type="match status" value="1"/>
</dbReference>
<keyword evidence="6 10" id="KW-0798">TonB box</keyword>
<dbReference type="InterPro" id="IPR036942">
    <property type="entry name" value="Beta-barrel_TonB_sf"/>
</dbReference>
<comment type="caution">
    <text evidence="14">The sequence shown here is derived from an EMBL/GenBank/DDBJ whole genome shotgun (WGS) entry which is preliminary data.</text>
</comment>
<dbReference type="PANTHER" id="PTHR30069">
    <property type="entry name" value="TONB-DEPENDENT OUTER MEMBRANE RECEPTOR"/>
    <property type="match status" value="1"/>
</dbReference>
<evidence type="ECO:0000256" key="6">
    <source>
        <dbReference type="ARBA" id="ARBA00023077"/>
    </source>
</evidence>
<feature type="signal peptide" evidence="11">
    <location>
        <begin position="1"/>
        <end position="20"/>
    </location>
</feature>
<evidence type="ECO:0000256" key="2">
    <source>
        <dbReference type="ARBA" id="ARBA00022448"/>
    </source>
</evidence>
<organism evidence="14 15">
    <name type="scientific">Aquimarina addita</name>
    <dbReference type="NCBI Taxonomy" id="870485"/>
    <lineage>
        <taxon>Bacteria</taxon>
        <taxon>Pseudomonadati</taxon>
        <taxon>Bacteroidota</taxon>
        <taxon>Flavobacteriia</taxon>
        <taxon>Flavobacteriales</taxon>
        <taxon>Flavobacteriaceae</taxon>
        <taxon>Aquimarina</taxon>
    </lineage>
</organism>
<keyword evidence="8 14" id="KW-0675">Receptor</keyword>
<dbReference type="Pfam" id="PF00593">
    <property type="entry name" value="TonB_dep_Rec_b-barrel"/>
    <property type="match status" value="1"/>
</dbReference>
<feature type="domain" description="TonB-dependent receptor-like beta-barrel" evidence="12">
    <location>
        <begin position="220"/>
        <end position="629"/>
    </location>
</feature>
<dbReference type="SUPFAM" id="SSF56935">
    <property type="entry name" value="Porins"/>
    <property type="match status" value="1"/>
</dbReference>
<evidence type="ECO:0000313" key="15">
    <source>
        <dbReference type="Proteomes" id="UP001500459"/>
    </source>
</evidence>
<evidence type="ECO:0000313" key="14">
    <source>
        <dbReference type="EMBL" id="GAA3518135.1"/>
    </source>
</evidence>
<reference evidence="15" key="1">
    <citation type="journal article" date="2019" name="Int. J. Syst. Evol. Microbiol.">
        <title>The Global Catalogue of Microorganisms (GCM) 10K type strain sequencing project: providing services to taxonomists for standard genome sequencing and annotation.</title>
        <authorList>
            <consortium name="The Broad Institute Genomics Platform"/>
            <consortium name="The Broad Institute Genome Sequencing Center for Infectious Disease"/>
            <person name="Wu L."/>
            <person name="Ma J."/>
        </authorList>
    </citation>
    <scope>NUCLEOTIDE SEQUENCE [LARGE SCALE GENOMIC DNA]</scope>
    <source>
        <strain evidence="15">JCM 17106</strain>
    </source>
</reference>
<evidence type="ECO:0000256" key="8">
    <source>
        <dbReference type="ARBA" id="ARBA00023170"/>
    </source>
</evidence>
<sequence length="664" mass="75531">MTKYFLLFVVVFLKSILINAQEATSVDSTKILNEVIVVYQANKLTPFTFQDIPAKELKAKSTGQEPSFLLSETPSITNYSDAGNSQGYSYFRMRGIDQTRVNITLDGVPLNEPEDQGAYFSNYPDIVNSVSKIQIQRGVGTSKNGVASYAGSIQLFSPKLQDSAKTTVGIDYGSFNSVRAFGIYNSGIKNKKAFYIRASQIYSDGYKYNSSNNSQSVFLSTGLFNDTSTWKLNILAGQQKNELAWLGVADSLIQRDRRTNANENEKDRFVQALAQLQHKWKVSTHSSLQSSVYYTYLTGDYDFNLNTFLGLPSTEELFNYDFQSNLLGFFSNYRVSKKKFNWTTGIHGNVYEREHRGSERSLGDLYKNMGHKNEISIFSKLDFMVNDFSFFADIQYRYTSFDYTGSVNFDPRTWHFVNPKIGVSFKFQQGSLLYYSLGSTGREPTRNDIFGGNDDLLADDMNTAVVFIEDPEYVVDHELGWRFSSKNLTLDMNLYYMDFSNEIVLQGNFGPNGLALTNNVEESYRTGVEVNAVYSINHNFSLINNSSFNYIRIKEQSEVFSPILTPPVLINQELVYTHNNLVVGLSARYQDDSYMDFANTAAIDAYVLLNSRIQYALERYQFSVFVNNITNTTYFNNGYVDFDGTNKFFVQAPTNFHVAIQYSF</sequence>
<dbReference type="InterPro" id="IPR000531">
    <property type="entry name" value="Beta-barrel_TonB"/>
</dbReference>
<dbReference type="InterPro" id="IPR012910">
    <property type="entry name" value="Plug_dom"/>
</dbReference>
<dbReference type="Pfam" id="PF07715">
    <property type="entry name" value="Plug"/>
    <property type="match status" value="1"/>
</dbReference>
<evidence type="ECO:0000256" key="4">
    <source>
        <dbReference type="ARBA" id="ARBA00022692"/>
    </source>
</evidence>
<dbReference type="EMBL" id="BAABCW010000019">
    <property type="protein sequence ID" value="GAA3518135.1"/>
    <property type="molecule type" value="Genomic_DNA"/>
</dbReference>
<keyword evidence="9" id="KW-0998">Cell outer membrane</keyword>
<feature type="chain" id="PRO_5045163818" evidence="11">
    <location>
        <begin position="21"/>
        <end position="664"/>
    </location>
</feature>
<keyword evidence="2" id="KW-0813">Transport</keyword>
<keyword evidence="5 11" id="KW-0732">Signal</keyword>
<evidence type="ECO:0000256" key="7">
    <source>
        <dbReference type="ARBA" id="ARBA00023136"/>
    </source>
</evidence>
<keyword evidence="4" id="KW-0812">Transmembrane</keyword>
<dbReference type="RefSeq" id="WP_344929699.1">
    <property type="nucleotide sequence ID" value="NZ_BAABCW010000019.1"/>
</dbReference>
<protein>
    <submittedName>
        <fullName evidence="14">TonB-dependent receptor</fullName>
    </submittedName>
</protein>
<comment type="subcellular location">
    <subcellularLocation>
        <location evidence="1">Cell outer membrane</location>
        <topology evidence="1">Multi-pass membrane protein</topology>
    </subcellularLocation>
</comment>
<feature type="domain" description="TonB-dependent receptor plug" evidence="13">
    <location>
        <begin position="45"/>
        <end position="151"/>
    </location>
</feature>
<evidence type="ECO:0000256" key="9">
    <source>
        <dbReference type="ARBA" id="ARBA00023237"/>
    </source>
</evidence>
<evidence type="ECO:0000256" key="3">
    <source>
        <dbReference type="ARBA" id="ARBA00022452"/>
    </source>
</evidence>
<evidence type="ECO:0000259" key="13">
    <source>
        <dbReference type="Pfam" id="PF07715"/>
    </source>
</evidence>
<evidence type="ECO:0000256" key="5">
    <source>
        <dbReference type="ARBA" id="ARBA00022729"/>
    </source>
</evidence>
<accession>A0ABP6UR78</accession>
<keyword evidence="15" id="KW-1185">Reference proteome</keyword>
<dbReference type="InterPro" id="IPR039426">
    <property type="entry name" value="TonB-dep_rcpt-like"/>
</dbReference>
<gene>
    <name evidence="14" type="ORF">GCM10022393_35310</name>
</gene>
<evidence type="ECO:0000256" key="11">
    <source>
        <dbReference type="SAM" id="SignalP"/>
    </source>
</evidence>
<keyword evidence="3" id="KW-1134">Transmembrane beta strand</keyword>